<accession>A0AA40HMZ5</accession>
<gene>
    <name evidence="2" type="ORF">QTO34_006096</name>
</gene>
<protein>
    <submittedName>
        <fullName evidence="2">Uncharacterized protein</fullName>
    </submittedName>
</protein>
<comment type="caution">
    <text evidence="2">The sequence shown here is derived from an EMBL/GenBank/DDBJ whole genome shotgun (WGS) entry which is preliminary data.</text>
</comment>
<feature type="region of interest" description="Disordered" evidence="1">
    <location>
        <begin position="151"/>
        <end position="172"/>
    </location>
</feature>
<reference evidence="2" key="1">
    <citation type="submission" date="2023-06" db="EMBL/GenBank/DDBJ databases">
        <title>Reference genome for the Northern bat (Eptesicus nilssonii), a most northern bat species.</title>
        <authorList>
            <person name="Laine V.N."/>
            <person name="Pulliainen A.T."/>
            <person name="Lilley T.M."/>
        </authorList>
    </citation>
    <scope>NUCLEOTIDE SEQUENCE</scope>
    <source>
        <strain evidence="2">BLF_Eptnil</strain>
        <tissue evidence="2">Kidney</tissue>
    </source>
</reference>
<evidence type="ECO:0000313" key="2">
    <source>
        <dbReference type="EMBL" id="KAK1333710.1"/>
    </source>
</evidence>
<feature type="region of interest" description="Disordered" evidence="1">
    <location>
        <begin position="1"/>
        <end position="36"/>
    </location>
</feature>
<dbReference type="Proteomes" id="UP001177744">
    <property type="component" value="Unassembled WGS sequence"/>
</dbReference>
<name>A0AA40HMZ5_CNENI</name>
<dbReference type="EMBL" id="JAULJE010000016">
    <property type="protein sequence ID" value="KAK1333710.1"/>
    <property type="molecule type" value="Genomic_DNA"/>
</dbReference>
<sequence>MEGKQSPEPEGPGKVGRGGNGCQDRHRRNECRMLSPPSSVFRHSMVPHLSQLPSLAVTPPPQWVSRPTPAALRLHTRAAQRPGEARVGWNACIISMSREQRNAAGDASLGALPLPSRSPKEWEVTRRSGEGNAPITPLLLPLPAVQALAGPGYLSLGSNQPQHSLKPKPNPEQALTLFNSMMAKRGEEAEEEKLKANRG</sequence>
<keyword evidence="3" id="KW-1185">Reference proteome</keyword>
<proteinExistence type="predicted"/>
<evidence type="ECO:0000313" key="3">
    <source>
        <dbReference type="Proteomes" id="UP001177744"/>
    </source>
</evidence>
<evidence type="ECO:0000256" key="1">
    <source>
        <dbReference type="SAM" id="MobiDB-lite"/>
    </source>
</evidence>
<organism evidence="2 3">
    <name type="scientific">Cnephaeus nilssonii</name>
    <name type="common">Northern bat</name>
    <name type="synonym">Eptesicus nilssonii</name>
    <dbReference type="NCBI Taxonomy" id="3371016"/>
    <lineage>
        <taxon>Eukaryota</taxon>
        <taxon>Metazoa</taxon>
        <taxon>Chordata</taxon>
        <taxon>Craniata</taxon>
        <taxon>Vertebrata</taxon>
        <taxon>Euteleostomi</taxon>
        <taxon>Mammalia</taxon>
        <taxon>Eutheria</taxon>
        <taxon>Laurasiatheria</taxon>
        <taxon>Chiroptera</taxon>
        <taxon>Yangochiroptera</taxon>
        <taxon>Vespertilionidae</taxon>
        <taxon>Cnephaeus</taxon>
    </lineage>
</organism>
<dbReference type="AlphaFoldDB" id="A0AA40HMZ5"/>